<gene>
    <name evidence="2" type="ORF">KH315_12995</name>
</gene>
<dbReference type="AlphaFoldDB" id="A0A9E1LZH1"/>
<evidence type="ECO:0000313" key="2">
    <source>
        <dbReference type="EMBL" id="MBS6623054.1"/>
    </source>
</evidence>
<dbReference type="EMBL" id="JAGZYH010000066">
    <property type="protein sequence ID" value="MBS6623054.1"/>
    <property type="molecule type" value="Genomic_DNA"/>
</dbReference>
<proteinExistence type="predicted"/>
<feature type="domain" description="Sporulation stage II protein D amidase enhancer LytB N-terminal" evidence="1">
    <location>
        <begin position="70"/>
        <end position="138"/>
    </location>
</feature>
<accession>A0A9E1LZH1</accession>
<name>A0A9E1LZH1_9FIRM</name>
<dbReference type="InterPro" id="IPR013693">
    <property type="entry name" value="SpoIID/LytB_N"/>
</dbReference>
<dbReference type="Proteomes" id="UP000811365">
    <property type="component" value="Unassembled WGS sequence"/>
</dbReference>
<evidence type="ECO:0000313" key="3">
    <source>
        <dbReference type="Proteomes" id="UP000811365"/>
    </source>
</evidence>
<dbReference type="NCBIfam" id="TIGR02669">
    <property type="entry name" value="SpoIID_LytB"/>
    <property type="match status" value="1"/>
</dbReference>
<sequence length="336" mass="35531">MKKAFLLLCALLLVLGSALPLAGYRLARAVLGRRADVPPAPASSTSAVSEAAPAAFEGDADVFFIEDLSTGEVQQVSKRDYLIGAAAAEMPLTWPDEALKAQIVAAHSYALYCRDHASAANGSWLSADPARRQGYLTDAVLHSYWGTDYEANYARLSALADAVLSDVLCYDGAAAGTSYFAISNGRTEASENVWGSALPYLVPVDSSTDLSADNYEVTLTLSAPQVQQLLSSGLGISADSAAPERWFGETTLTASGYAASLPVCGQTVSGTALRRALGLRSACFNIRYQDGSFLITTKGYGHGVGLSQWGAKALAEQGWTYEAILTHYFPGTQLCR</sequence>
<evidence type="ECO:0000259" key="1">
    <source>
        <dbReference type="Pfam" id="PF08486"/>
    </source>
</evidence>
<dbReference type="Pfam" id="PF08486">
    <property type="entry name" value="SpoIID"/>
    <property type="match status" value="1"/>
</dbReference>
<protein>
    <submittedName>
        <fullName evidence="2">SpoIID/LytB domain-containing protein</fullName>
    </submittedName>
</protein>
<dbReference type="GO" id="GO:0030435">
    <property type="term" value="P:sporulation resulting in formation of a cellular spore"/>
    <property type="evidence" value="ECO:0007669"/>
    <property type="project" value="InterPro"/>
</dbReference>
<organism evidence="2 3">
    <name type="scientific">Faecalibacterium prausnitzii</name>
    <dbReference type="NCBI Taxonomy" id="853"/>
    <lineage>
        <taxon>Bacteria</taxon>
        <taxon>Bacillati</taxon>
        <taxon>Bacillota</taxon>
        <taxon>Clostridia</taxon>
        <taxon>Eubacteriales</taxon>
        <taxon>Oscillospiraceae</taxon>
        <taxon>Faecalibacterium</taxon>
    </lineage>
</organism>
<reference evidence="2" key="1">
    <citation type="submission" date="2021-02" db="EMBL/GenBank/DDBJ databases">
        <title>Infant gut strain persistence is associated with maternal origin, phylogeny, and functional potential including surface adhesion and iron acquisition.</title>
        <authorList>
            <person name="Lou Y.C."/>
        </authorList>
    </citation>
    <scope>NUCLEOTIDE SEQUENCE</scope>
    <source>
        <strain evidence="2">L2_039_000G1_dasL2_039_000G1_maxbin2.maxbin.077</strain>
    </source>
</reference>
<dbReference type="InterPro" id="IPR013486">
    <property type="entry name" value="SpoIID/LytB"/>
</dbReference>
<comment type="caution">
    <text evidence="2">The sequence shown here is derived from an EMBL/GenBank/DDBJ whole genome shotgun (WGS) entry which is preliminary data.</text>
</comment>